<comment type="caution">
    <text evidence="1">The sequence shown here is derived from an EMBL/GenBank/DDBJ whole genome shotgun (WGS) entry which is preliminary data.</text>
</comment>
<dbReference type="InParanoid" id="A0A5C7EX47"/>
<dbReference type="AlphaFoldDB" id="A0A5C7EX47"/>
<evidence type="ECO:0000313" key="2">
    <source>
        <dbReference type="Proteomes" id="UP000321201"/>
    </source>
</evidence>
<name>A0A5C7EX47_9PROT</name>
<protein>
    <submittedName>
        <fullName evidence="1">Uncharacterized protein</fullName>
    </submittedName>
</protein>
<keyword evidence="2" id="KW-1185">Reference proteome</keyword>
<dbReference type="Proteomes" id="UP000321201">
    <property type="component" value="Unassembled WGS sequence"/>
</dbReference>
<dbReference type="RefSeq" id="WP_147800024.1">
    <property type="nucleotide sequence ID" value="NZ_VPFL01000012.1"/>
</dbReference>
<evidence type="ECO:0000313" key="1">
    <source>
        <dbReference type="EMBL" id="TXF11625.1"/>
    </source>
</evidence>
<sequence>MNLSDTPFTGNCPVQYGLFGEDTIYANDEEIRIEWKDNEEKERFVLRLIGALIEESLERIPEMDEEERAETLAWIFVIGNRAVVPFEWACRLYGLNPEVIRGEIAERYADEVRALSEFSLH</sequence>
<dbReference type="EMBL" id="VPFL01000012">
    <property type="protein sequence ID" value="TXF11625.1"/>
    <property type="molecule type" value="Genomic_DNA"/>
</dbReference>
<reference evidence="1 2" key="1">
    <citation type="submission" date="2019-08" db="EMBL/GenBank/DDBJ databases">
        <title>Pelomicrobium methylotrophicum gen. nov., sp. nov. a moderately thermophilic, facultatively anaerobic, lithoautotrophic and methylotrophic bacterium isolated from a terrestrial mud volcano.</title>
        <authorList>
            <person name="Slobodkina G.B."/>
            <person name="Merkel A.Y."/>
            <person name="Slobodkin A.I."/>
        </authorList>
    </citation>
    <scope>NUCLEOTIDE SEQUENCE [LARGE SCALE GENOMIC DNA]</scope>
    <source>
        <strain evidence="1 2">SM250</strain>
    </source>
</reference>
<proteinExistence type="predicted"/>
<organism evidence="1 2">
    <name type="scientific">Pelomicrobium methylotrophicum</name>
    <dbReference type="NCBI Taxonomy" id="2602750"/>
    <lineage>
        <taxon>Bacteria</taxon>
        <taxon>Pseudomonadati</taxon>
        <taxon>Pseudomonadota</taxon>
        <taxon>Hydrogenophilia</taxon>
        <taxon>Hydrogenophilia incertae sedis</taxon>
        <taxon>Pelomicrobium</taxon>
    </lineage>
</organism>
<accession>A0A5C7EX47</accession>
<gene>
    <name evidence="1" type="ORF">FR698_09810</name>
</gene>